<dbReference type="Pfam" id="PF11553">
    <property type="entry name" value="DUF3231"/>
    <property type="match status" value="1"/>
</dbReference>
<accession>A0A1Y0IQG9</accession>
<gene>
    <name evidence="1" type="ORF">CBW65_14515</name>
</gene>
<evidence type="ECO:0008006" key="3">
    <source>
        <dbReference type="Google" id="ProtNLM"/>
    </source>
</evidence>
<reference evidence="2" key="1">
    <citation type="submission" date="2017-05" db="EMBL/GenBank/DDBJ databases">
        <authorList>
            <person name="Sung H."/>
        </authorList>
    </citation>
    <scope>NUCLEOTIDE SEQUENCE [LARGE SCALE GENOMIC DNA]</scope>
    <source>
        <strain evidence="2">AR23208</strain>
    </source>
</reference>
<dbReference type="OrthoDB" id="1934429at2"/>
<dbReference type="RefSeq" id="WP_087457451.1">
    <property type="nucleotide sequence ID" value="NZ_CP021434.1"/>
</dbReference>
<dbReference type="AlphaFoldDB" id="A0A1Y0IQG9"/>
<name>A0A1Y0IQG9_9BACL</name>
<dbReference type="EMBL" id="CP021434">
    <property type="protein sequence ID" value="ARU62086.1"/>
    <property type="molecule type" value="Genomic_DNA"/>
</dbReference>
<dbReference type="Proteomes" id="UP000195437">
    <property type="component" value="Chromosome"/>
</dbReference>
<proteinExistence type="predicted"/>
<organism evidence="1 2">
    <name type="scientific">Tumebacillus avium</name>
    <dbReference type="NCBI Taxonomy" id="1903704"/>
    <lineage>
        <taxon>Bacteria</taxon>
        <taxon>Bacillati</taxon>
        <taxon>Bacillota</taxon>
        <taxon>Bacilli</taxon>
        <taxon>Bacillales</taxon>
        <taxon>Alicyclobacillaceae</taxon>
        <taxon>Tumebacillus</taxon>
    </lineage>
</organism>
<keyword evidence="2" id="KW-1185">Reference proteome</keyword>
<sequence length="169" mass="18261">MGILSGNPQHEPLHYGEVYSLWTFVSGNQSKIACYQAYLNHAGDGDLRNLIADKINECKDEVAQVGEVLKLNGVALPPAPAEKPAADLESIPPGARFTDPEIAMALSVDTGAGLVMCSKIMAQSIREDIGAMFGKFHVKAAAYGLHLLRMQKEKGWLVPPPLHLSKDPE</sequence>
<dbReference type="InterPro" id="IPR012347">
    <property type="entry name" value="Ferritin-like"/>
</dbReference>
<dbReference type="KEGG" id="tum:CBW65_14515"/>
<dbReference type="Gene3D" id="1.20.1260.10">
    <property type="match status" value="1"/>
</dbReference>
<evidence type="ECO:0000313" key="2">
    <source>
        <dbReference type="Proteomes" id="UP000195437"/>
    </source>
</evidence>
<dbReference type="InterPro" id="IPR021617">
    <property type="entry name" value="DUF3231"/>
</dbReference>
<evidence type="ECO:0000313" key="1">
    <source>
        <dbReference type="EMBL" id="ARU62086.1"/>
    </source>
</evidence>
<protein>
    <recommendedName>
        <fullName evidence="3">DUF3231 domain-containing protein</fullName>
    </recommendedName>
</protein>